<evidence type="ECO:0000313" key="1">
    <source>
        <dbReference type="EMBL" id="GGR79454.1"/>
    </source>
</evidence>
<gene>
    <name evidence="1" type="ORF">GCM10008960_02860</name>
</gene>
<dbReference type="Proteomes" id="UP000644548">
    <property type="component" value="Unassembled WGS sequence"/>
</dbReference>
<accession>A0ABQ2S1L1</accession>
<protein>
    <submittedName>
        <fullName evidence="1">Uncharacterized protein</fullName>
    </submittedName>
</protein>
<sequence length="203" mass="22980">MTDIKIIAPNSNEHWTDPALRGDVTNTSEFTIDLQAYDQGQPLGIQAFQFEIWNDRFDHLDWLQHATMPNLLIVSQTFAETVRDLAPDAPTLYPVTFERRGVPVQARPYVVLQLGAPKDYFDAARSDFTTRTNYRGENVISAVQHYSLKLPASVPPLFRLSVSPHHPTFATPAFLAEARHRRLTNIAWMDAGAFSATNQFRPL</sequence>
<evidence type="ECO:0000313" key="2">
    <source>
        <dbReference type="Proteomes" id="UP000644548"/>
    </source>
</evidence>
<dbReference type="EMBL" id="BMQN01000001">
    <property type="protein sequence ID" value="GGR79454.1"/>
    <property type="molecule type" value="Genomic_DNA"/>
</dbReference>
<organism evidence="1 2">
    <name type="scientific">Deinococcus sedimenti</name>
    <dbReference type="NCBI Taxonomy" id="1867090"/>
    <lineage>
        <taxon>Bacteria</taxon>
        <taxon>Thermotogati</taxon>
        <taxon>Deinococcota</taxon>
        <taxon>Deinococci</taxon>
        <taxon>Deinococcales</taxon>
        <taxon>Deinococcaceae</taxon>
        <taxon>Deinococcus</taxon>
    </lineage>
</organism>
<proteinExistence type="predicted"/>
<comment type="caution">
    <text evidence="1">The sequence shown here is derived from an EMBL/GenBank/DDBJ whole genome shotgun (WGS) entry which is preliminary data.</text>
</comment>
<reference evidence="2" key="1">
    <citation type="journal article" date="2019" name="Int. J. Syst. Evol. Microbiol.">
        <title>The Global Catalogue of Microorganisms (GCM) 10K type strain sequencing project: providing services to taxonomists for standard genome sequencing and annotation.</title>
        <authorList>
            <consortium name="The Broad Institute Genomics Platform"/>
            <consortium name="The Broad Institute Genome Sequencing Center for Infectious Disease"/>
            <person name="Wu L."/>
            <person name="Ma J."/>
        </authorList>
    </citation>
    <scope>NUCLEOTIDE SEQUENCE [LARGE SCALE GENOMIC DNA]</scope>
    <source>
        <strain evidence="2">JCM 31405</strain>
    </source>
</reference>
<dbReference type="RefSeq" id="WP_189071380.1">
    <property type="nucleotide sequence ID" value="NZ_BMQN01000001.1"/>
</dbReference>
<name>A0ABQ2S1L1_9DEIO</name>
<keyword evidence="2" id="KW-1185">Reference proteome</keyword>